<evidence type="ECO:0008006" key="4">
    <source>
        <dbReference type="Google" id="ProtNLM"/>
    </source>
</evidence>
<dbReference type="Proteomes" id="UP000289555">
    <property type="component" value="Chromosome"/>
</dbReference>
<dbReference type="SUPFAM" id="SSF50249">
    <property type="entry name" value="Nucleic acid-binding proteins"/>
    <property type="match status" value="1"/>
</dbReference>
<evidence type="ECO:0000256" key="1">
    <source>
        <dbReference type="SAM" id="MobiDB-lite"/>
    </source>
</evidence>
<organism evidence="2 3">
    <name type="scientific">Vreelandella olivaria</name>
    <dbReference type="NCBI Taxonomy" id="390919"/>
    <lineage>
        <taxon>Bacteria</taxon>
        <taxon>Pseudomonadati</taxon>
        <taxon>Pseudomonadota</taxon>
        <taxon>Gammaproteobacteria</taxon>
        <taxon>Oceanospirillales</taxon>
        <taxon>Halomonadaceae</taxon>
        <taxon>Vreelandella</taxon>
    </lineage>
</organism>
<accession>A0ABM7GCH5</accession>
<evidence type="ECO:0000313" key="3">
    <source>
        <dbReference type="Proteomes" id="UP000289555"/>
    </source>
</evidence>
<evidence type="ECO:0000313" key="2">
    <source>
        <dbReference type="EMBL" id="BBI48233.1"/>
    </source>
</evidence>
<reference evidence="3" key="1">
    <citation type="journal article" date="2019" name="Microbiol. Resour. Announc.">
        <title>Complete Genome Sequence of Halomonas olivaria, a Moderately Halophilic Bacterium Isolated from Olive Processing Effluents, Obtained by Nanopore Sequencing.</title>
        <authorList>
            <person name="Nagata S."/>
            <person name="Ii K.M."/>
            <person name="Tsukimi T."/>
            <person name="Miura M.C."/>
            <person name="Galipon J."/>
            <person name="Arakawa K."/>
        </authorList>
    </citation>
    <scope>NUCLEOTIDE SEQUENCE [LARGE SCALE GENOMIC DNA]</scope>
    <source>
        <strain evidence="3">TYRC17</strain>
    </source>
</reference>
<dbReference type="InterPro" id="IPR012340">
    <property type="entry name" value="NA-bd_OB-fold"/>
</dbReference>
<dbReference type="Gene3D" id="2.40.50.140">
    <property type="entry name" value="Nucleic acid-binding proteins"/>
    <property type="match status" value="1"/>
</dbReference>
<feature type="compositionally biased region" description="Basic and acidic residues" evidence="1">
    <location>
        <begin position="11"/>
        <end position="32"/>
    </location>
</feature>
<feature type="region of interest" description="Disordered" evidence="1">
    <location>
        <begin position="1"/>
        <end position="39"/>
    </location>
</feature>
<dbReference type="EMBL" id="AP019416">
    <property type="protein sequence ID" value="BBI48233.1"/>
    <property type="molecule type" value="Genomic_DNA"/>
</dbReference>
<keyword evidence="3" id="KW-1185">Reference proteome</keyword>
<gene>
    <name evidence="2" type="ORF">HORIV_06540</name>
</gene>
<proteinExistence type="predicted"/>
<protein>
    <recommendedName>
        <fullName evidence="4">Lysyl-tRNA synthetase</fullName>
    </recommendedName>
</protein>
<sequence length="134" mass="14813">MANQDASPADNENHLIAERRAKLTARRERAAEQGKSAFPNDFRRDSLTVELQNAFGDKDKAELEALDHHAAVAGRVMRQRGPFIVIQDVAGQIQLYVDKRACPPTYWKTLKAGISVTSLLPTGRCINPARAICT</sequence>
<name>A0ABM7GCH5_9GAMM</name>